<dbReference type="Proteomes" id="UP000324104">
    <property type="component" value="Unassembled WGS sequence"/>
</dbReference>
<evidence type="ECO:0000313" key="2">
    <source>
        <dbReference type="EMBL" id="TYT62956.1"/>
    </source>
</evidence>
<name>A0A5D5AMR6_9EURY</name>
<dbReference type="AlphaFoldDB" id="A0A5D5AMR6"/>
<dbReference type="RefSeq" id="WP_149080360.1">
    <property type="nucleotide sequence ID" value="NZ_VTAW01000004.1"/>
</dbReference>
<feature type="region of interest" description="Disordered" evidence="1">
    <location>
        <begin position="1"/>
        <end position="30"/>
    </location>
</feature>
<evidence type="ECO:0000256" key="1">
    <source>
        <dbReference type="SAM" id="MobiDB-lite"/>
    </source>
</evidence>
<dbReference type="NCBIfam" id="NF041914">
    <property type="entry name" value="HVO_2523"/>
    <property type="match status" value="1"/>
</dbReference>
<sequence length="60" mass="6532">MGSDRTDETDAGSSEPERSGSTDRSSGPTCPSCEMSMYKRHCKYVCPQHGVVIDCSDPFL</sequence>
<reference evidence="2 3" key="1">
    <citation type="submission" date="2019-08" db="EMBL/GenBank/DDBJ databases">
        <title>Archaea genome.</title>
        <authorList>
            <person name="Kajale S."/>
            <person name="Shouche Y."/>
            <person name="Deshpande N."/>
            <person name="Sharma A."/>
        </authorList>
    </citation>
    <scope>NUCLEOTIDE SEQUENCE [LARGE SCALE GENOMIC DNA]</scope>
    <source>
        <strain evidence="2 3">ESP3B_9</strain>
    </source>
</reference>
<evidence type="ECO:0000313" key="3">
    <source>
        <dbReference type="Proteomes" id="UP000324104"/>
    </source>
</evidence>
<proteinExistence type="predicted"/>
<dbReference type="InterPro" id="IPR049701">
    <property type="entry name" value="HVO_2523-like"/>
</dbReference>
<comment type="caution">
    <text evidence="2">The sequence shown here is derived from an EMBL/GenBank/DDBJ whole genome shotgun (WGS) entry which is preliminary data.</text>
</comment>
<dbReference type="EMBL" id="VTAW01000004">
    <property type="protein sequence ID" value="TYT62956.1"/>
    <property type="molecule type" value="Genomic_DNA"/>
</dbReference>
<gene>
    <name evidence="2" type="ORF">FYC77_04735</name>
</gene>
<evidence type="ECO:0008006" key="4">
    <source>
        <dbReference type="Google" id="ProtNLM"/>
    </source>
</evidence>
<protein>
    <recommendedName>
        <fullName evidence="4">Small CPxCG-related zinc finger protein</fullName>
    </recommendedName>
</protein>
<accession>A0A5D5AMR6</accession>
<organism evidence="2 3">
    <name type="scientific">Natrialba swarupiae</name>
    <dbReference type="NCBI Taxonomy" id="2448032"/>
    <lineage>
        <taxon>Archaea</taxon>
        <taxon>Methanobacteriati</taxon>
        <taxon>Methanobacteriota</taxon>
        <taxon>Stenosarchaea group</taxon>
        <taxon>Halobacteria</taxon>
        <taxon>Halobacteriales</taxon>
        <taxon>Natrialbaceae</taxon>
        <taxon>Natrialba</taxon>
    </lineage>
</organism>
<keyword evidence="3" id="KW-1185">Reference proteome</keyword>